<organism evidence="1 2">
    <name type="scientific">Hamiltosporidium magnivora</name>
    <dbReference type="NCBI Taxonomy" id="148818"/>
    <lineage>
        <taxon>Eukaryota</taxon>
        <taxon>Fungi</taxon>
        <taxon>Fungi incertae sedis</taxon>
        <taxon>Microsporidia</taxon>
        <taxon>Dubosqiidae</taxon>
        <taxon>Hamiltosporidium</taxon>
    </lineage>
</organism>
<dbReference type="Proteomes" id="UP000293045">
    <property type="component" value="Unassembled WGS sequence"/>
</dbReference>
<comment type="caution">
    <text evidence="1">The sequence shown here is derived from an EMBL/GenBank/DDBJ whole genome shotgun (WGS) entry which is preliminary data.</text>
</comment>
<dbReference type="VEuPathDB" id="MicrosporidiaDB:CWI36_0914p0020"/>
<dbReference type="VEuPathDB" id="MicrosporidiaDB:CWI39_2457p0010"/>
<reference evidence="1 2" key="1">
    <citation type="submission" date="2017-12" db="EMBL/GenBank/DDBJ databases">
        <authorList>
            <person name="Pombert J.-F."/>
            <person name="Haag K.L."/>
            <person name="Ebert D."/>
        </authorList>
    </citation>
    <scope>NUCLEOTIDE SEQUENCE [LARGE SCALE GENOMIC DNA]</scope>
    <source>
        <strain evidence="1">IL-BN-2</strain>
    </source>
</reference>
<evidence type="ECO:0000313" key="2">
    <source>
        <dbReference type="Proteomes" id="UP000293045"/>
    </source>
</evidence>
<name>A0A4Q9KWB6_9MICR</name>
<protein>
    <submittedName>
        <fullName evidence="1">Uncharacterized protein</fullName>
    </submittedName>
</protein>
<dbReference type="AlphaFoldDB" id="A0A4Q9KWB6"/>
<proteinExistence type="predicted"/>
<accession>A0A4Q9KWB6</accession>
<gene>
    <name evidence="1" type="ORF">CWI39_2457p0010</name>
</gene>
<dbReference type="EMBL" id="PIXR01002457">
    <property type="protein sequence ID" value="TBT98379.1"/>
    <property type="molecule type" value="Genomic_DNA"/>
</dbReference>
<sequence>MESNEMINFDIEKVLLHFSKQDYFSHDLFKKISQGYFELVIIEKNSNFLFFSKEYEYYISDKHKGLFTEDKKHTLLKSFVNQSFYITELYLWDINEMIDSLKILANKKIYDFTTINKDMLGTKSLSNSFKILFRNHYLTSIKKLYLVEFAIDSLTVKAFSNLLNLKEVIIFRINCENTFFQVLFCVLQEYQIKRLEIVELNISEKDLIFIANLKKIEKIIFWRCNIQ</sequence>
<evidence type="ECO:0000313" key="1">
    <source>
        <dbReference type="EMBL" id="TBT98379.1"/>
    </source>
</evidence>